<evidence type="ECO:0000259" key="9">
    <source>
        <dbReference type="Pfam" id="PF18741"/>
    </source>
</evidence>
<proteinExistence type="inferred from homology"/>
<feature type="domain" description="DNA2/NAM7 helicase helicase" evidence="7">
    <location>
        <begin position="1122"/>
        <end position="1169"/>
    </location>
</feature>
<dbReference type="PANTHER" id="PTHR43788:SF8">
    <property type="entry name" value="DNA-BINDING PROTEIN SMUBP-2"/>
    <property type="match status" value="1"/>
</dbReference>
<evidence type="ECO:0000256" key="3">
    <source>
        <dbReference type="ARBA" id="ARBA00022801"/>
    </source>
</evidence>
<feature type="domain" description="DNA2/NAM7 helicase-like C-terminal" evidence="8">
    <location>
        <begin position="1205"/>
        <end position="1388"/>
    </location>
</feature>
<accession>A0ABZ2U8F3</accession>
<protein>
    <submittedName>
        <fullName evidence="10">AAA domain-containing protein</fullName>
    </submittedName>
</protein>
<dbReference type="RefSeq" id="WP_341266421.1">
    <property type="nucleotide sequence ID" value="NZ_CP146843.1"/>
</dbReference>
<evidence type="ECO:0000259" key="7">
    <source>
        <dbReference type="Pfam" id="PF13086"/>
    </source>
</evidence>
<keyword evidence="3" id="KW-0378">Hydrolase</keyword>
<dbReference type="InterPro" id="IPR050534">
    <property type="entry name" value="Coronavir_polyprotein_1ab"/>
</dbReference>
<dbReference type="InterPro" id="IPR041677">
    <property type="entry name" value="DNA2/NAM7_AAA_11"/>
</dbReference>
<organism evidence="10 11">
    <name type="scientific">Ash yellows phytoplasma</name>
    <dbReference type="NCBI Taxonomy" id="35780"/>
    <lineage>
        <taxon>Bacteria</taxon>
        <taxon>Bacillati</taxon>
        <taxon>Mycoplasmatota</taxon>
        <taxon>Mollicutes</taxon>
        <taxon>Acholeplasmatales</taxon>
        <taxon>Acholeplasmataceae</taxon>
        <taxon>Candidatus Phytoplasma</taxon>
        <taxon>16SrVII (Ash yellows group)</taxon>
    </lineage>
</organism>
<dbReference type="Gene3D" id="3.40.50.300">
    <property type="entry name" value="P-loop containing nucleotide triphosphate hydrolases"/>
    <property type="match status" value="3"/>
</dbReference>
<dbReference type="Pfam" id="PF18741">
    <property type="entry name" value="MTES_1575"/>
    <property type="match status" value="1"/>
</dbReference>
<feature type="domain" description="Restriction endonuclease type II-like" evidence="9">
    <location>
        <begin position="1434"/>
        <end position="1526"/>
    </location>
</feature>
<comment type="similarity">
    <text evidence="1">Belongs to the DNA2/NAM7 helicase family.</text>
</comment>
<evidence type="ECO:0000313" key="11">
    <source>
        <dbReference type="Proteomes" id="UP001484199"/>
    </source>
</evidence>
<gene>
    <name evidence="10" type="ORF">AshY1_04090</name>
</gene>
<keyword evidence="6" id="KW-0175">Coiled coil</keyword>
<keyword evidence="2" id="KW-0547">Nucleotide-binding</keyword>
<dbReference type="InterPro" id="IPR041679">
    <property type="entry name" value="DNA2/NAM7-like_C"/>
</dbReference>
<evidence type="ECO:0000256" key="1">
    <source>
        <dbReference type="ARBA" id="ARBA00007913"/>
    </source>
</evidence>
<dbReference type="EMBL" id="CP146843">
    <property type="protein sequence ID" value="WYY26521.1"/>
    <property type="molecule type" value="Genomic_DNA"/>
</dbReference>
<dbReference type="InterPro" id="IPR049468">
    <property type="entry name" value="Restrct_endonuc-II-like_dom"/>
</dbReference>
<feature type="domain" description="DNA2/NAM7 helicase helicase" evidence="7">
    <location>
        <begin position="410"/>
        <end position="555"/>
    </location>
</feature>
<dbReference type="InterPro" id="IPR047187">
    <property type="entry name" value="SF1_C_Upf1"/>
</dbReference>
<keyword evidence="11" id="KW-1185">Reference proteome</keyword>
<evidence type="ECO:0000259" key="8">
    <source>
        <dbReference type="Pfam" id="PF13087"/>
    </source>
</evidence>
<dbReference type="Pfam" id="PF13086">
    <property type="entry name" value="AAA_11"/>
    <property type="match status" value="2"/>
</dbReference>
<keyword evidence="4" id="KW-0347">Helicase</keyword>
<evidence type="ECO:0000256" key="5">
    <source>
        <dbReference type="ARBA" id="ARBA00022840"/>
    </source>
</evidence>
<evidence type="ECO:0000256" key="2">
    <source>
        <dbReference type="ARBA" id="ARBA00022741"/>
    </source>
</evidence>
<dbReference type="Proteomes" id="UP001484199">
    <property type="component" value="Chromosome"/>
</dbReference>
<keyword evidence="5" id="KW-0067">ATP-binding</keyword>
<dbReference type="Gene3D" id="3.40.960.10">
    <property type="entry name" value="VSR Endonuclease"/>
    <property type="match status" value="1"/>
</dbReference>
<dbReference type="SUPFAM" id="SSF52540">
    <property type="entry name" value="P-loop containing nucleoside triphosphate hydrolases"/>
    <property type="match status" value="1"/>
</dbReference>
<evidence type="ECO:0000256" key="4">
    <source>
        <dbReference type="ARBA" id="ARBA00022806"/>
    </source>
</evidence>
<dbReference type="CDD" id="cd18808">
    <property type="entry name" value="SF1_C_Upf1"/>
    <property type="match status" value="1"/>
</dbReference>
<name>A0ABZ2U8F3_ASHYP</name>
<dbReference type="PANTHER" id="PTHR43788">
    <property type="entry name" value="DNA2/NAM7 HELICASE FAMILY MEMBER"/>
    <property type="match status" value="1"/>
</dbReference>
<feature type="coiled-coil region" evidence="6">
    <location>
        <begin position="491"/>
        <end position="544"/>
    </location>
</feature>
<dbReference type="Pfam" id="PF13087">
    <property type="entry name" value="AAA_12"/>
    <property type="match status" value="1"/>
</dbReference>
<sequence length="1558" mass="182685">MNIKTQYQRLFDLISFAKEIKNLSESRFSEVQQHEWYYFEHELRESFPGVHFFPQKEDKNLCLVVERSLTNLPPSAEKNSFLELWLEVFDDYNNKPILKSKIHKEQIIKSNLLSVIDINTYSSDDYITQKVFLQKQPRLQEEFDHYLHTIWYPWTLTEKKRLNTRNLYENLYKLEQEFANSEDHTKELIFGLGMVLWKMKKGDEIKNVCYPLISYTLDVQINQHTKAIELSFKGNPQIMLDIYDSNMGLSRLENEWKVFQKDLIIDNDNFLYPINPDVFHHIFQNAATHLDTKGEFLSRQNNISGKLPSLSNQMTITDTWVLFVRQCNSKLLIQDLEKFQNDLQVSINTNKLYPLPLGISALLTQPAESRPLTTTTKFRGIYCQSDITSHDNIDEQIDQKTMDLYFTMPSNEEQLKIIQKLESYNGLVIQGPPGTGKTHTIANVLSHYLTLGKRILITSEKKTALNVLRDKLLSSIRPLAVSLLSNDYEDHKQLEHTLNIIQSTINSMNENDYLNDITFLTKKIDNLHQEITNIDKKIEHLIQSQFEEIELNIDNHRKTFTPLKAVQFLNKHESKNPTNWLPDQLTIDNQPLFSSENIKKLKLARRLVSQNLNYFNINLLEIPKFILEKIHDTHQNLIIFNNIRNDIDNGNLLDLVGDNDKNYQQVINISSKIKECLILSEKILKNSGDFDWHVEAEKLIKKSFKDLPKTEFESFYQEFKIVFEQLQSKFLLKPVWSKPDLAFNDDIMSVITRLIQGKNAFGWFTKYKQHVIDKLNTIKIINNQPQSPSDWQYIHEYFDLQKQIHKLITIWNNSLAKTLLLQPILYEFNESSSELINLLKISKKDYDHYNMLIQKHELELEIQVTLKQILPKYNGINKITDYDNSDILKEIDYILHKHEQLYNLKKYVFDKEEIMNFFNNTSGDIFIQIGSFIKEKCGNSNVLPSDFKNEWDDFNQQLQHLYKLQKQFNIIKEVCQKIEDSGAVLWAIELRSQPVIDCADDHLIPSDWVHGWLFRQLENYLDKLYSGDVLEKLESERKNKINDLKKSYETIVDRRTWLQVFKTIHPGIESALQSFITFINKMGKGTGKRITLYRHQANEALKRVIESKVIPCFIMTHDKISELLPSQLGAFDLVIIDEASQSSISTALPALLRADKILIVGDDKQVGPTDDNLDVEKVNNLTKRLLNSQVKDYSGHITTGSSIYELFQVVFAHEKIMLKEHFRSIAPIIEYSNREFYHHEIKPMRLPTMSERLDPPLIDVLVTDGCYDENQDINKAEAHFIVDEIKKICLDPKMDNKTIGIITLKGKSQKEYILSLLSQELSRLTLEKHRIKCGDARIFQGEERNIMFISLVVSFYPKCKKPFALTKENHRQHFNVAASRARDRMYLVRSVELNNEQLSLKDVLRRSLISHFNTPFIKNDKKFKNSRLLCETIFEEEIYDILTEHNYRVMPKVKIGNYKIDMVIEDDNDNILAIEFIGDKIHGSDKFNYVFNKQRTLERNGWQFLHIFVSVFFKNKKLFIKKLIDYLDKKGIKPIIGAEKTFNNSYTLNLKVKSFDKK</sequence>
<dbReference type="InterPro" id="IPR027417">
    <property type="entry name" value="P-loop_NTPase"/>
</dbReference>
<reference evidence="10" key="1">
    <citation type="submission" date="2024-03" db="EMBL/GenBank/DDBJ databases">
        <title>The Complete Genome of 'Candidatus Phytoplasma fraxini' AshY1 from the Ash Yellows Group.</title>
        <authorList>
            <person name="Boehm J.W."/>
            <person name="Huettel B."/>
            <person name="Schneider B."/>
            <person name="Kube M."/>
        </authorList>
    </citation>
    <scope>NUCLEOTIDE SEQUENCE [LARGE SCALE GENOMIC DNA]</scope>
    <source>
        <strain evidence="10">AshY1</strain>
    </source>
</reference>
<evidence type="ECO:0000256" key="6">
    <source>
        <dbReference type="SAM" id="Coils"/>
    </source>
</evidence>
<evidence type="ECO:0000313" key="10">
    <source>
        <dbReference type="EMBL" id="WYY26521.1"/>
    </source>
</evidence>